<reference evidence="1" key="1">
    <citation type="submission" date="2017-05" db="UniProtKB">
        <authorList>
            <consortium name="EnsemblMetazoa"/>
        </authorList>
    </citation>
    <scope>IDENTIFICATION</scope>
</reference>
<accession>A0A1X7URY6</accession>
<dbReference type="InParanoid" id="A0A1X7URY6"/>
<protein>
    <submittedName>
        <fullName evidence="1">Uncharacterized protein</fullName>
    </submittedName>
</protein>
<name>A0A1X7URY6_AMPQE</name>
<proteinExistence type="predicted"/>
<dbReference type="EnsemblMetazoa" id="Aqu2.1.30142_001">
    <property type="protein sequence ID" value="Aqu2.1.30142_001"/>
    <property type="gene ID" value="Aqu2.1.30142"/>
</dbReference>
<evidence type="ECO:0000313" key="1">
    <source>
        <dbReference type="EnsemblMetazoa" id="Aqu2.1.30142_001"/>
    </source>
</evidence>
<organism evidence="1">
    <name type="scientific">Amphimedon queenslandica</name>
    <name type="common">Sponge</name>
    <dbReference type="NCBI Taxonomy" id="400682"/>
    <lineage>
        <taxon>Eukaryota</taxon>
        <taxon>Metazoa</taxon>
        <taxon>Porifera</taxon>
        <taxon>Demospongiae</taxon>
        <taxon>Heteroscleromorpha</taxon>
        <taxon>Haplosclerida</taxon>
        <taxon>Niphatidae</taxon>
        <taxon>Amphimedon</taxon>
    </lineage>
</organism>
<sequence>MLRLANGMPNEFPKLTDDILAVFDYVDSDIEEPSHYSFDTSPESDKDKYLSFAAKGIIPELYLIIVAAIVKSICNFEAGVDDPISFVAESAATGILSAISIDALYDLVPVIHNCLFKNKKKL</sequence>
<dbReference type="AlphaFoldDB" id="A0A1X7URY6"/>